<reference evidence="1 2" key="1">
    <citation type="submission" date="2021-06" db="EMBL/GenBank/DDBJ databases">
        <authorList>
            <person name="Kallberg Y."/>
            <person name="Tangrot J."/>
            <person name="Rosling A."/>
        </authorList>
    </citation>
    <scope>NUCLEOTIDE SEQUENCE [LARGE SCALE GENOMIC DNA]</scope>
    <source>
        <strain evidence="1 2">120-4 pot B 10/14</strain>
    </source>
</reference>
<dbReference type="Proteomes" id="UP000789901">
    <property type="component" value="Unassembled WGS sequence"/>
</dbReference>
<keyword evidence="2" id="KW-1185">Reference proteome</keyword>
<name>A0ABN7UG18_GIGMA</name>
<comment type="caution">
    <text evidence="1">The sequence shown here is derived from an EMBL/GenBank/DDBJ whole genome shotgun (WGS) entry which is preliminary data.</text>
</comment>
<sequence>MHKVLMFHSKSGMCGSIGWQSIVSDQEIQANNISPNGINMAPP</sequence>
<evidence type="ECO:0000313" key="1">
    <source>
        <dbReference type="EMBL" id="CAG8587934.1"/>
    </source>
</evidence>
<dbReference type="EMBL" id="CAJVQB010002808">
    <property type="protein sequence ID" value="CAG8587934.1"/>
    <property type="molecule type" value="Genomic_DNA"/>
</dbReference>
<proteinExistence type="predicted"/>
<evidence type="ECO:0000313" key="2">
    <source>
        <dbReference type="Proteomes" id="UP000789901"/>
    </source>
</evidence>
<accession>A0ABN7UG18</accession>
<organism evidence="1 2">
    <name type="scientific">Gigaspora margarita</name>
    <dbReference type="NCBI Taxonomy" id="4874"/>
    <lineage>
        <taxon>Eukaryota</taxon>
        <taxon>Fungi</taxon>
        <taxon>Fungi incertae sedis</taxon>
        <taxon>Mucoromycota</taxon>
        <taxon>Glomeromycotina</taxon>
        <taxon>Glomeromycetes</taxon>
        <taxon>Diversisporales</taxon>
        <taxon>Gigasporaceae</taxon>
        <taxon>Gigaspora</taxon>
    </lineage>
</organism>
<protein>
    <submittedName>
        <fullName evidence="1">11007_t:CDS:1</fullName>
    </submittedName>
</protein>
<gene>
    <name evidence="1" type="ORF">GMARGA_LOCUS6264</name>
</gene>